<evidence type="ECO:0000259" key="1">
    <source>
        <dbReference type="Pfam" id="PF08885"/>
    </source>
</evidence>
<sequence>MNLRTELTIENQGFTLSHQSTILTAGSCFAEVIGNKLKDAKFQSLVNPFGTIFNPLSLFSLLQNSIDNQYLSQDYFIQQDDIWYNYDFHSDLSAPTKNELWDKIRARINETNSFLKKADLLIITLGTSYIYKLLPDNKAVANCHKKPSSYFSKYLLKSEEIVRAFSEAYPQLRKFNPDLKILLTVSPVRHIKDTITLNSVSKSILRVAVHELTEKFKDVYYFPAYELMMDDLRDYRFYKDDLIHPTSMAENYIWEKFSECYFSEKTRSILLEWSLIQKALNHKAFNPSSAAHQKFLRDTINKLSKFKNLFSVDAEMRALEKHLL</sequence>
<feature type="domain" description="GSCFA" evidence="1">
    <location>
        <begin position="22"/>
        <end position="257"/>
    </location>
</feature>
<dbReference type="Gene3D" id="3.40.50.1110">
    <property type="entry name" value="SGNH hydrolase"/>
    <property type="match status" value="1"/>
</dbReference>
<dbReference type="SUPFAM" id="SSF52266">
    <property type="entry name" value="SGNH hydrolase"/>
    <property type="match status" value="1"/>
</dbReference>
<dbReference type="AlphaFoldDB" id="A0A098LDQ8"/>
<dbReference type="GO" id="GO:0016788">
    <property type="term" value="F:hydrolase activity, acting on ester bonds"/>
    <property type="evidence" value="ECO:0007669"/>
    <property type="project" value="UniProtKB-ARBA"/>
</dbReference>
<dbReference type="InterPro" id="IPR036514">
    <property type="entry name" value="SGNH_hydro_sf"/>
</dbReference>
<dbReference type="Pfam" id="PF08885">
    <property type="entry name" value="GSCFA"/>
    <property type="match status" value="1"/>
</dbReference>
<comment type="caution">
    <text evidence="2">The sequence shown here is derived from an EMBL/GenBank/DDBJ whole genome shotgun (WGS) entry which is preliminary data.</text>
</comment>
<accession>A0A098LDQ8</accession>
<evidence type="ECO:0000313" key="3">
    <source>
        <dbReference type="Proteomes" id="UP000030185"/>
    </source>
</evidence>
<name>A0A098LDQ8_9BACT</name>
<organism evidence="2 3">
    <name type="scientific">Sporocytophaga myxococcoides</name>
    <dbReference type="NCBI Taxonomy" id="153721"/>
    <lineage>
        <taxon>Bacteria</taxon>
        <taxon>Pseudomonadati</taxon>
        <taxon>Bacteroidota</taxon>
        <taxon>Cytophagia</taxon>
        <taxon>Cytophagales</taxon>
        <taxon>Cytophagaceae</taxon>
        <taxon>Sporocytophaga</taxon>
    </lineage>
</organism>
<dbReference type="PROSITE" id="PS51257">
    <property type="entry name" value="PROKAR_LIPOPROTEIN"/>
    <property type="match status" value="1"/>
</dbReference>
<protein>
    <submittedName>
        <fullName evidence="2">GSCFA domain protein</fullName>
    </submittedName>
</protein>
<evidence type="ECO:0000313" key="2">
    <source>
        <dbReference type="EMBL" id="GAL85121.1"/>
    </source>
</evidence>
<proteinExistence type="predicted"/>
<dbReference type="STRING" id="153721.MYP_2349"/>
<gene>
    <name evidence="2" type="ORF">MYP_2349</name>
</gene>
<dbReference type="eggNOG" id="COG2755">
    <property type="taxonomic scope" value="Bacteria"/>
</dbReference>
<dbReference type="RefSeq" id="WP_045463184.1">
    <property type="nucleotide sequence ID" value="NZ_BBLT01000004.1"/>
</dbReference>
<dbReference type="OrthoDB" id="9807687at2"/>
<dbReference type="InterPro" id="IPR014982">
    <property type="entry name" value="GSCFA"/>
</dbReference>
<dbReference type="Proteomes" id="UP000030185">
    <property type="component" value="Unassembled WGS sequence"/>
</dbReference>
<dbReference type="EMBL" id="BBLT01000004">
    <property type="protein sequence ID" value="GAL85121.1"/>
    <property type="molecule type" value="Genomic_DNA"/>
</dbReference>
<reference evidence="2 3" key="1">
    <citation type="submission" date="2014-09" db="EMBL/GenBank/DDBJ databases">
        <title>Sporocytophaga myxococcoides PG-01 genome sequencing.</title>
        <authorList>
            <person name="Liu L."/>
            <person name="Gao P.J."/>
            <person name="Chen G.J."/>
            <person name="Wang L.S."/>
        </authorList>
    </citation>
    <scope>NUCLEOTIDE SEQUENCE [LARGE SCALE GENOMIC DNA]</scope>
    <source>
        <strain evidence="2 3">PG-01</strain>
    </source>
</reference>
<keyword evidence="3" id="KW-1185">Reference proteome</keyword>